<dbReference type="STRING" id="520762.AN619_19550"/>
<keyword evidence="3" id="KW-1185">Reference proteome</keyword>
<evidence type="ECO:0000313" key="2">
    <source>
        <dbReference type="EMBL" id="KXG74985.1"/>
    </source>
</evidence>
<evidence type="ECO:0000313" key="3">
    <source>
        <dbReference type="Proteomes" id="UP000070456"/>
    </source>
</evidence>
<feature type="coiled-coil region" evidence="1">
    <location>
        <begin position="42"/>
        <end position="112"/>
    </location>
</feature>
<accession>A0A140L360</accession>
<evidence type="ECO:0000256" key="1">
    <source>
        <dbReference type="SAM" id="Coils"/>
    </source>
</evidence>
<dbReference type="EMBL" id="LOEE01000042">
    <property type="protein sequence ID" value="KXG74985.1"/>
    <property type="molecule type" value="Genomic_DNA"/>
</dbReference>
<dbReference type="Proteomes" id="UP000070456">
    <property type="component" value="Unassembled WGS sequence"/>
</dbReference>
<sequence length="198" mass="23807">MAKELELEERIIRRNKIPILPFDPEWKANFQEHMTKDMKKIVQELTDKVAEEKQAIHELKICKKEKKYLMEKILQWSDEANTNNNDQALIQLEAAKEEILKINDNIDALQFRLEKLPKEIEQLNFRLLKETIRLAYEDIRQGSERTKTLTEEILELRKRLTEKWDEKIHVENRVQGLYSYLHNILGHEETDKLDKLFL</sequence>
<dbReference type="OrthoDB" id="1707350at2"/>
<gene>
    <name evidence="2" type="ORF">AN619_19550</name>
</gene>
<comment type="caution">
    <text evidence="2">The sequence shown here is derived from an EMBL/GenBank/DDBJ whole genome shotgun (WGS) entry which is preliminary data.</text>
</comment>
<proteinExistence type="predicted"/>
<reference evidence="2 3" key="1">
    <citation type="submission" date="2015-12" db="EMBL/GenBank/DDBJ databases">
        <title>Draft genome sequence of the thermoanaerobe Thermotalea metallivorans, an isolate from the runoff channel of the Great Artesian Basin, Australia.</title>
        <authorList>
            <person name="Patel B.K."/>
        </authorList>
    </citation>
    <scope>NUCLEOTIDE SEQUENCE [LARGE SCALE GENOMIC DNA]</scope>
    <source>
        <strain evidence="2 3">B2-1</strain>
    </source>
</reference>
<organism evidence="2 3">
    <name type="scientific">Thermotalea metallivorans</name>
    <dbReference type="NCBI Taxonomy" id="520762"/>
    <lineage>
        <taxon>Bacteria</taxon>
        <taxon>Bacillati</taxon>
        <taxon>Bacillota</taxon>
        <taxon>Clostridia</taxon>
        <taxon>Peptostreptococcales</taxon>
        <taxon>Thermotaleaceae</taxon>
        <taxon>Thermotalea</taxon>
    </lineage>
</organism>
<protein>
    <recommendedName>
        <fullName evidence="4">Chromosome partition protein Smc</fullName>
    </recommendedName>
</protein>
<dbReference type="AlphaFoldDB" id="A0A140L360"/>
<name>A0A140L360_9FIRM</name>
<dbReference type="RefSeq" id="WP_068556501.1">
    <property type="nucleotide sequence ID" value="NZ_LOEE01000042.1"/>
</dbReference>
<keyword evidence="1" id="KW-0175">Coiled coil</keyword>
<evidence type="ECO:0008006" key="4">
    <source>
        <dbReference type="Google" id="ProtNLM"/>
    </source>
</evidence>